<evidence type="ECO:0000313" key="6">
    <source>
        <dbReference type="Proteomes" id="UP000216133"/>
    </source>
</evidence>
<name>A0A268S293_SHOCL</name>
<feature type="transmembrane region" description="Helical" evidence="4">
    <location>
        <begin position="83"/>
        <end position="106"/>
    </location>
</feature>
<dbReference type="Proteomes" id="UP000216133">
    <property type="component" value="Unassembled WGS sequence"/>
</dbReference>
<dbReference type="RefSeq" id="WP_095238335.1">
    <property type="nucleotide sequence ID" value="NZ_CP155469.1"/>
</dbReference>
<keyword evidence="3" id="KW-0443">Lipid metabolism</keyword>
<dbReference type="GO" id="GO:0003847">
    <property type="term" value="F:1-alkyl-2-acetylglycerophosphocholine esterase activity"/>
    <property type="evidence" value="ECO:0007669"/>
    <property type="project" value="TreeGrafter"/>
</dbReference>
<feature type="transmembrane region" description="Helical" evidence="4">
    <location>
        <begin position="52"/>
        <end position="71"/>
    </location>
</feature>
<dbReference type="Pfam" id="PF03403">
    <property type="entry name" value="PAF-AH_p_II"/>
    <property type="match status" value="2"/>
</dbReference>
<reference evidence="5 6" key="1">
    <citation type="submission" date="2017-07" db="EMBL/GenBank/DDBJ databases">
        <title>Isolation and whole genome analysis of endospore-forming bacteria from heroin.</title>
        <authorList>
            <person name="Kalinowski J."/>
            <person name="Ahrens B."/>
            <person name="Al-Dilaimi A."/>
            <person name="Winkler A."/>
            <person name="Wibberg D."/>
            <person name="Schleenbecker U."/>
            <person name="Ruckert C."/>
            <person name="Wolfel R."/>
            <person name="Grass G."/>
        </authorList>
    </citation>
    <scope>NUCLEOTIDE SEQUENCE [LARGE SCALE GENOMIC DNA]</scope>
    <source>
        <strain evidence="5 6">7523-2</strain>
    </source>
</reference>
<dbReference type="EMBL" id="NPBS01000032">
    <property type="protein sequence ID" value="PAF26663.1"/>
    <property type="molecule type" value="Genomic_DNA"/>
</dbReference>
<dbReference type="PANTHER" id="PTHR10272">
    <property type="entry name" value="PLATELET-ACTIVATING FACTOR ACETYLHYDROLASE"/>
    <property type="match status" value="1"/>
</dbReference>
<sequence length="478" mass="53132">MRLLESILVVLAIAVFLWFVVSKTKKQKMIVVGLAALYIVAVLHVMVEGPRWQMAFAYLVPFLLTIGVLFRKQGRGKNRFLRWGGYGLAAAYGLVMVATPLLLPVFSFEKPSGMYPVGTETFYLKEENREDAPTVAGGRELMVQVWYPSESQQGKRAPYTKDVGPITEGLEQALSIPAWVLSHLRYVNTYATEGSQVSEKADTYPVIVFSHGMTGFRNQNTFQVEELASHGYIVVGIDHAFDAAATVYPDGRSVLLNENHLSGFEQLDGHMDIWVKDVSFVLDELEKWNRPGADGDFEGRLNLEKIGMFGHSYGGAAAAQMLARDSRVKVAVNMDGTLYGKEPPADGFDKPYLQMNGEKSIDRAIFDATLDQAVAQTGKSRASYEAFWNESQIRRETALYGGGYTMTIPHTSHMSFTDFHLFSPLLENKGERIKEVHHLINDVSIAFFDEFLAGKAAGLVQEQAKKHPEIGLEAPFAP</sequence>
<evidence type="ECO:0000256" key="1">
    <source>
        <dbReference type="ARBA" id="ARBA00022801"/>
    </source>
</evidence>
<keyword evidence="4" id="KW-1133">Transmembrane helix</keyword>
<accession>A0A268S293</accession>
<protein>
    <submittedName>
        <fullName evidence="5">Carboxylic ester hydrolase</fullName>
    </submittedName>
</protein>
<dbReference type="Gene3D" id="3.40.50.1820">
    <property type="entry name" value="alpha/beta hydrolase"/>
    <property type="match status" value="1"/>
</dbReference>
<proteinExistence type="predicted"/>
<evidence type="ECO:0000256" key="4">
    <source>
        <dbReference type="SAM" id="Phobius"/>
    </source>
</evidence>
<keyword evidence="4" id="KW-0812">Transmembrane</keyword>
<dbReference type="AlphaFoldDB" id="A0A268S293"/>
<feature type="transmembrane region" description="Helical" evidence="4">
    <location>
        <begin position="6"/>
        <end position="22"/>
    </location>
</feature>
<dbReference type="GO" id="GO:0016042">
    <property type="term" value="P:lipid catabolic process"/>
    <property type="evidence" value="ECO:0007669"/>
    <property type="project" value="UniProtKB-KW"/>
</dbReference>
<dbReference type="InterPro" id="IPR029058">
    <property type="entry name" value="AB_hydrolase_fold"/>
</dbReference>
<gene>
    <name evidence="5" type="ORF">CHH61_07275</name>
</gene>
<dbReference type="PANTHER" id="PTHR10272:SF0">
    <property type="entry name" value="PLATELET-ACTIVATING FACTOR ACETYLHYDROLASE"/>
    <property type="match status" value="1"/>
</dbReference>
<evidence type="ECO:0000256" key="3">
    <source>
        <dbReference type="ARBA" id="ARBA00023098"/>
    </source>
</evidence>
<keyword evidence="1 5" id="KW-0378">Hydrolase</keyword>
<keyword evidence="4" id="KW-0472">Membrane</keyword>
<feature type="transmembrane region" description="Helical" evidence="4">
    <location>
        <begin position="29"/>
        <end position="46"/>
    </location>
</feature>
<evidence type="ECO:0000256" key="2">
    <source>
        <dbReference type="ARBA" id="ARBA00022963"/>
    </source>
</evidence>
<keyword evidence="2" id="KW-0442">Lipid degradation</keyword>
<comment type="caution">
    <text evidence="5">The sequence shown here is derived from an EMBL/GenBank/DDBJ whole genome shotgun (WGS) entry which is preliminary data.</text>
</comment>
<organism evidence="5 6">
    <name type="scientific">Shouchella clausii</name>
    <name type="common">Alkalihalobacillus clausii</name>
    <dbReference type="NCBI Taxonomy" id="79880"/>
    <lineage>
        <taxon>Bacteria</taxon>
        <taxon>Bacillati</taxon>
        <taxon>Bacillota</taxon>
        <taxon>Bacilli</taxon>
        <taxon>Bacillales</taxon>
        <taxon>Bacillaceae</taxon>
        <taxon>Shouchella</taxon>
    </lineage>
</organism>
<evidence type="ECO:0000313" key="5">
    <source>
        <dbReference type="EMBL" id="PAF26663.1"/>
    </source>
</evidence>
<dbReference type="SUPFAM" id="SSF53474">
    <property type="entry name" value="alpha/beta-Hydrolases"/>
    <property type="match status" value="1"/>
</dbReference>